<evidence type="ECO:0000256" key="7">
    <source>
        <dbReference type="ARBA" id="ARBA00022982"/>
    </source>
</evidence>
<dbReference type="Pfam" id="PF03116">
    <property type="entry name" value="NQR2_RnfD_RnfE"/>
    <property type="match status" value="1"/>
</dbReference>
<proteinExistence type="inferred from homology"/>
<dbReference type="HAMAP" id="MF_00462">
    <property type="entry name" value="RsxD_RnfD"/>
    <property type="match status" value="1"/>
</dbReference>
<evidence type="ECO:0000256" key="5">
    <source>
        <dbReference type="ARBA" id="ARBA00022692"/>
    </source>
</evidence>
<evidence type="ECO:0000256" key="4">
    <source>
        <dbReference type="ARBA" id="ARBA00022643"/>
    </source>
</evidence>
<feature type="transmembrane region" description="Helical" evidence="10">
    <location>
        <begin position="303"/>
        <end position="323"/>
    </location>
</feature>
<dbReference type="eggNOG" id="COG4658">
    <property type="taxonomic scope" value="Bacteria"/>
</dbReference>
<evidence type="ECO:0000256" key="3">
    <source>
        <dbReference type="ARBA" id="ARBA00022630"/>
    </source>
</evidence>
<dbReference type="PANTHER" id="PTHR30578">
    <property type="entry name" value="ELECTRON TRANSPORT COMPLEX PROTEIN RNFD"/>
    <property type="match status" value="1"/>
</dbReference>
<comment type="subunit">
    <text evidence="10">The complex is composed of six subunits: RnfA, RnfB, RnfC, RnfD, RnfE and RnfG.</text>
</comment>
<sequence precursor="true">MKDMYNVSASPHVRSGVTTAQIMRDVAIALMPACLFGIYQFGFSAFLVLLVSVTSCVVSEFLYERLMKHPYRPYECSALVTGLLIGMNMPATIPVWIPMVGGVFAIIVVKQLYGGLGQNFMNPALAARCFLSICFTSRMTTFAVDAFTNSGTSSRTLYLFNYGYAGLDGVSGATPLAAMKASEAAPSLLDMFFGFHGGVIGETSAMMLLIGACYLLYRRIISLRIPLTYIATFAVFIILFSGKGFDVEYVLAQILGGGLILGAFFMATDYVTCPITKYGQILFGVCLGALTGLFRVFGGSAEGVSYAIIFCNLLVPLIEKITMPRGFGMGGKKLAK</sequence>
<dbReference type="PANTHER" id="PTHR30578:SF0">
    <property type="entry name" value="ION-TRANSLOCATING OXIDOREDUCTASE COMPLEX SUBUNIT D"/>
    <property type="match status" value="1"/>
</dbReference>
<keyword evidence="3 10" id="KW-0285">Flavoprotein</keyword>
<feature type="transmembrane region" description="Helical" evidence="10">
    <location>
        <begin position="278"/>
        <end position="297"/>
    </location>
</feature>
<reference evidence="12" key="1">
    <citation type="submission" date="2007-11" db="EMBL/GenBank/DDBJ databases">
        <title>Complete genome sequence of Clostridium phytofermentans ISDg.</title>
        <authorList>
            <person name="Leschine S.B."/>
            <person name="Warnick T.A."/>
            <person name="Blanchard J.L."/>
            <person name="Schnell D.J."/>
            <person name="Petit E.L."/>
            <person name="LaTouf W.G."/>
            <person name="Copeland A."/>
            <person name="Lucas S."/>
            <person name="Lapidus A."/>
            <person name="Barry K."/>
            <person name="Glavina del Rio T."/>
            <person name="Dalin E."/>
            <person name="Tice H."/>
            <person name="Pitluck S."/>
            <person name="Kiss H."/>
            <person name="Brettin T."/>
            <person name="Bruce D."/>
            <person name="Detter J.C."/>
            <person name="Han C."/>
            <person name="Kuske C."/>
            <person name="Schmutz J."/>
            <person name="Larimer F."/>
            <person name="Land M."/>
            <person name="Hauser L."/>
            <person name="Kyrpides N."/>
            <person name="Kim E.A."/>
            <person name="Richardson P."/>
        </authorList>
    </citation>
    <scope>NUCLEOTIDE SEQUENCE [LARGE SCALE GENOMIC DNA]</scope>
    <source>
        <strain evidence="12">ATCC 700394 / DSM 18823 / ISDg</strain>
    </source>
</reference>
<dbReference type="AlphaFoldDB" id="A9KRW8"/>
<keyword evidence="1 10" id="KW-0813">Transport</keyword>
<dbReference type="EC" id="7.-.-.-" evidence="10"/>
<keyword evidence="8 10" id="KW-1133">Transmembrane helix</keyword>
<comment type="subcellular location">
    <subcellularLocation>
        <location evidence="10">Cell membrane</location>
        <topology evidence="10">Multi-pass membrane protein</topology>
    </subcellularLocation>
</comment>
<dbReference type="Proteomes" id="UP000000370">
    <property type="component" value="Chromosome"/>
</dbReference>
<feature type="transmembrane region" description="Helical" evidence="10">
    <location>
        <begin position="227"/>
        <end position="245"/>
    </location>
</feature>
<accession>A9KRW8</accession>
<keyword evidence="5 10" id="KW-0812">Transmembrane</keyword>
<protein>
    <recommendedName>
        <fullName evidence="10">Ion-translocating oxidoreductase complex subunit D</fullName>
        <ecNumber evidence="10">7.-.-.-</ecNumber>
    </recommendedName>
    <alternativeName>
        <fullName evidence="10">Rnf electron transport complex subunit D</fullName>
    </alternativeName>
</protein>
<evidence type="ECO:0000256" key="1">
    <source>
        <dbReference type="ARBA" id="ARBA00022448"/>
    </source>
</evidence>
<dbReference type="GO" id="GO:0022900">
    <property type="term" value="P:electron transport chain"/>
    <property type="evidence" value="ECO:0007669"/>
    <property type="project" value="UniProtKB-UniRule"/>
</dbReference>
<feature type="modified residue" description="FMN phosphoryl threonine" evidence="10">
    <location>
        <position position="174"/>
    </location>
</feature>
<keyword evidence="2 10" id="KW-0597">Phosphoprotein</keyword>
<dbReference type="InterPro" id="IPR011303">
    <property type="entry name" value="RnfD_bac"/>
</dbReference>
<feature type="transmembrane region" description="Helical" evidence="10">
    <location>
        <begin position="251"/>
        <end position="271"/>
    </location>
</feature>
<dbReference type="HOGENOM" id="CLU_042020_1_0_9"/>
<keyword evidence="7 10" id="KW-0249">Electron transport</keyword>
<dbReference type="STRING" id="357809.Cphy_0212"/>
<gene>
    <name evidence="10" type="primary">rnfD</name>
    <name evidence="11" type="ordered locus">Cphy_0212</name>
</gene>
<dbReference type="RefSeq" id="WP_012198242.1">
    <property type="nucleotide sequence ID" value="NC_010001.1"/>
</dbReference>
<dbReference type="OrthoDB" id="9776359at2"/>
<comment type="similarity">
    <text evidence="10">Belongs to the NqrB/RnfD family.</text>
</comment>
<evidence type="ECO:0000256" key="9">
    <source>
        <dbReference type="ARBA" id="ARBA00023136"/>
    </source>
</evidence>
<evidence type="ECO:0000256" key="8">
    <source>
        <dbReference type="ARBA" id="ARBA00022989"/>
    </source>
</evidence>
<keyword evidence="4 10" id="KW-0288">FMN</keyword>
<organism evidence="11 12">
    <name type="scientific">Lachnoclostridium phytofermentans (strain ATCC 700394 / DSM 18823 / ISDg)</name>
    <name type="common">Clostridium phytofermentans</name>
    <dbReference type="NCBI Taxonomy" id="357809"/>
    <lineage>
        <taxon>Bacteria</taxon>
        <taxon>Bacillati</taxon>
        <taxon>Bacillota</taxon>
        <taxon>Clostridia</taxon>
        <taxon>Lachnospirales</taxon>
        <taxon>Lachnospiraceae</taxon>
    </lineage>
</organism>
<evidence type="ECO:0000256" key="2">
    <source>
        <dbReference type="ARBA" id="ARBA00022553"/>
    </source>
</evidence>
<keyword evidence="9 10" id="KW-0472">Membrane</keyword>
<dbReference type="KEGG" id="cpy:Cphy_0212"/>
<keyword evidence="12" id="KW-1185">Reference proteome</keyword>
<dbReference type="NCBIfam" id="TIGR01946">
    <property type="entry name" value="rnfD"/>
    <property type="match status" value="1"/>
</dbReference>
<dbReference type="GO" id="GO:0055085">
    <property type="term" value="P:transmembrane transport"/>
    <property type="evidence" value="ECO:0007669"/>
    <property type="project" value="InterPro"/>
</dbReference>
<evidence type="ECO:0000256" key="6">
    <source>
        <dbReference type="ARBA" id="ARBA00022967"/>
    </source>
</evidence>
<feature type="transmembrane region" description="Helical" evidence="10">
    <location>
        <begin position="191"/>
        <end position="215"/>
    </location>
</feature>
<dbReference type="InterPro" id="IPR004338">
    <property type="entry name" value="NqrB/RnfD"/>
</dbReference>
<keyword evidence="6 10" id="KW-1278">Translocase</keyword>
<feature type="transmembrane region" description="Helical" evidence="10">
    <location>
        <begin position="159"/>
        <end position="179"/>
    </location>
</feature>
<evidence type="ECO:0000313" key="11">
    <source>
        <dbReference type="EMBL" id="ABX40599.1"/>
    </source>
</evidence>
<feature type="transmembrane region" description="Helical" evidence="10">
    <location>
        <begin position="45"/>
        <end position="63"/>
    </location>
</feature>
<comment type="function">
    <text evidence="10">Part of a membrane-bound complex that couples electron transfer with translocation of ions across the membrane.</text>
</comment>
<dbReference type="GO" id="GO:0005886">
    <property type="term" value="C:plasma membrane"/>
    <property type="evidence" value="ECO:0007669"/>
    <property type="project" value="UniProtKB-SubCell"/>
</dbReference>
<comment type="cofactor">
    <cofactor evidence="10">
        <name>FMN</name>
        <dbReference type="ChEBI" id="CHEBI:58210"/>
    </cofactor>
</comment>
<name>A9KRW8_LACP7</name>
<evidence type="ECO:0000256" key="10">
    <source>
        <dbReference type="HAMAP-Rule" id="MF_00462"/>
    </source>
</evidence>
<evidence type="ECO:0000313" key="12">
    <source>
        <dbReference type="Proteomes" id="UP000000370"/>
    </source>
</evidence>
<keyword evidence="10" id="KW-1003">Cell membrane</keyword>
<dbReference type="EMBL" id="CP000885">
    <property type="protein sequence ID" value="ABX40599.1"/>
    <property type="molecule type" value="Genomic_DNA"/>
</dbReference>